<sequence>MKIRVDVSDEDLESMQCESLEEFEQQFRNQLDNGVVTDDGGAGCDWMTEYQLEIVKV</sequence>
<name>A0A9X4HFN6_9PSED</name>
<evidence type="ECO:0000313" key="2">
    <source>
        <dbReference type="Proteomes" id="UP001148185"/>
    </source>
</evidence>
<dbReference type="Proteomes" id="UP001148185">
    <property type="component" value="Unassembled WGS sequence"/>
</dbReference>
<comment type="caution">
    <text evidence="1">The sequence shown here is derived from an EMBL/GenBank/DDBJ whole genome shotgun (WGS) entry which is preliminary data.</text>
</comment>
<gene>
    <name evidence="1" type="ORF">M5G27_27890</name>
</gene>
<dbReference type="AlphaFoldDB" id="A0A9X4HFN6"/>
<evidence type="ECO:0000313" key="1">
    <source>
        <dbReference type="EMBL" id="MDD1011297.1"/>
    </source>
</evidence>
<accession>A0A9X4HFN6</accession>
<proteinExistence type="predicted"/>
<organism evidence="1 2">
    <name type="scientific">Pseudomonas shahriarae</name>
    <dbReference type="NCBI Taxonomy" id="2745512"/>
    <lineage>
        <taxon>Bacteria</taxon>
        <taxon>Pseudomonadati</taxon>
        <taxon>Pseudomonadota</taxon>
        <taxon>Gammaproteobacteria</taxon>
        <taxon>Pseudomonadales</taxon>
        <taxon>Pseudomonadaceae</taxon>
        <taxon>Pseudomonas</taxon>
    </lineage>
</organism>
<protein>
    <submittedName>
        <fullName evidence="1">Uncharacterized protein</fullName>
    </submittedName>
</protein>
<dbReference type="RefSeq" id="WP_156320531.1">
    <property type="nucleotide sequence ID" value="NZ_JAMDHA010000041.1"/>
</dbReference>
<dbReference type="EMBL" id="JAMDHA010000041">
    <property type="protein sequence ID" value="MDD1011297.1"/>
    <property type="molecule type" value="Genomic_DNA"/>
</dbReference>
<reference evidence="1 2" key="1">
    <citation type="submission" date="2022-05" db="EMBL/GenBank/DDBJ databases">
        <title>Novel Pseudomonas spp. Isolated from a Rainbow Trout Aquaculture Facility.</title>
        <authorList>
            <person name="Testerman T."/>
            <person name="Graf J."/>
        </authorList>
    </citation>
    <scope>NUCLEOTIDE SEQUENCE [LARGE SCALE GENOMIC DNA]</scope>
    <source>
        <strain evidence="1 2">ID1042</strain>
    </source>
</reference>
<keyword evidence="2" id="KW-1185">Reference proteome</keyword>